<feature type="binding site" evidence="7">
    <location>
        <position position="59"/>
    </location>
    <ligand>
        <name>[4Fe-4S] cluster</name>
        <dbReference type="ChEBI" id="CHEBI:49883"/>
        <note>4Fe-4S-S-AdoMet</note>
    </ligand>
</feature>
<dbReference type="PANTHER" id="PTHR43076">
    <property type="entry name" value="FO SYNTHASE (COFH)"/>
    <property type="match status" value="1"/>
</dbReference>
<dbReference type="EMBL" id="MFIX01000140">
    <property type="protein sequence ID" value="OGG03499.1"/>
    <property type="molecule type" value="Genomic_DNA"/>
</dbReference>
<comment type="function">
    <text evidence="6">Radical SAM enzyme that catalyzes the cyclization of dehypoxanthine futalosine (DHFL) into cyclic dehypoxanthine futalosine (CDHFL), a step in the biosynthesis of menaquinone (MK, vitamin K2).</text>
</comment>
<evidence type="ECO:0000256" key="6">
    <source>
        <dbReference type="HAMAP-Rule" id="MF_00992"/>
    </source>
</evidence>
<comment type="catalytic activity">
    <reaction evidence="6">
        <text>dehypoxanthine futalosine + S-adenosyl-L-methionine = cyclic dehypoxanthinylfutalosinate + 5'-deoxyadenosine + L-methionine + H(+)</text>
        <dbReference type="Rhea" id="RHEA:33083"/>
        <dbReference type="ChEBI" id="CHEBI:15378"/>
        <dbReference type="ChEBI" id="CHEBI:17319"/>
        <dbReference type="ChEBI" id="CHEBI:57844"/>
        <dbReference type="ChEBI" id="CHEBI:58864"/>
        <dbReference type="ChEBI" id="CHEBI:59789"/>
        <dbReference type="ChEBI" id="CHEBI:64270"/>
        <dbReference type="EC" id="1.21.98.1"/>
    </reaction>
</comment>
<dbReference type="InterPro" id="IPR020050">
    <property type="entry name" value="FO_synthase_su2"/>
</dbReference>
<comment type="cofactor">
    <cofactor evidence="7">
        <name>[4Fe-4S] cluster</name>
        <dbReference type="ChEBI" id="CHEBI:49883"/>
    </cofactor>
    <text evidence="7">Binds 1 [4Fe-4S] cluster. The cluster is coordinated with 3 cysteines and an exchangeable S-adenosyl-L-methionine.</text>
</comment>
<dbReference type="Proteomes" id="UP000179129">
    <property type="component" value="Unassembled WGS sequence"/>
</dbReference>
<gene>
    <name evidence="6" type="primary">mqnC</name>
    <name evidence="10" type="ORF">A3F83_09055</name>
</gene>
<keyword evidence="2 7" id="KW-0949">S-adenosyl-L-methionine</keyword>
<dbReference type="CDD" id="cd01335">
    <property type="entry name" value="Radical_SAM"/>
    <property type="match status" value="1"/>
</dbReference>
<feature type="binding site" evidence="7">
    <location>
        <position position="56"/>
    </location>
    <ligand>
        <name>[4Fe-4S] cluster</name>
        <dbReference type="ChEBI" id="CHEBI:49883"/>
        <note>4Fe-4S-S-AdoMet</note>
    </ligand>
</feature>
<keyword evidence="6" id="KW-0560">Oxidoreductase</keyword>
<dbReference type="InterPro" id="IPR006638">
    <property type="entry name" value="Elp3/MiaA/NifB-like_rSAM"/>
</dbReference>
<dbReference type="GO" id="GO:0046872">
    <property type="term" value="F:metal ion binding"/>
    <property type="evidence" value="ECO:0007669"/>
    <property type="project" value="UniProtKB-KW"/>
</dbReference>
<dbReference type="PROSITE" id="PS51918">
    <property type="entry name" value="RADICAL_SAM"/>
    <property type="match status" value="1"/>
</dbReference>
<feature type="binding site" evidence="8">
    <location>
        <position position="58"/>
    </location>
    <ligand>
        <name>S-adenosyl-L-methionine</name>
        <dbReference type="ChEBI" id="CHEBI:59789"/>
    </ligand>
</feature>
<evidence type="ECO:0000313" key="10">
    <source>
        <dbReference type="EMBL" id="OGG03499.1"/>
    </source>
</evidence>
<feature type="binding site" evidence="8">
    <location>
        <position position="274"/>
    </location>
    <ligand>
        <name>(3R)-3-methyl-D-ornithine</name>
        <dbReference type="ChEBI" id="CHEBI:64642"/>
    </ligand>
</feature>
<evidence type="ECO:0000256" key="2">
    <source>
        <dbReference type="ARBA" id="ARBA00022691"/>
    </source>
</evidence>
<organism evidence="10 11">
    <name type="scientific">Candidatus Glassbacteria bacterium RIFCSPLOWO2_12_FULL_58_11</name>
    <dbReference type="NCBI Taxonomy" id="1817867"/>
    <lineage>
        <taxon>Bacteria</taxon>
        <taxon>Candidatus Glassiibacteriota</taxon>
    </lineage>
</organism>
<dbReference type="InterPro" id="IPR007197">
    <property type="entry name" value="rSAM"/>
</dbReference>
<dbReference type="NCBIfam" id="TIGR03699">
    <property type="entry name" value="menaquin_MqnC"/>
    <property type="match status" value="1"/>
</dbReference>
<protein>
    <recommendedName>
        <fullName evidence="6">Cyclic dehypoxanthine futalosine synthase</fullName>
        <shortName evidence="6">Cyclic DHFL synthase</shortName>
        <ecNumber evidence="6">1.21.98.1</ecNumber>
    </recommendedName>
    <alternativeName>
        <fullName evidence="6">Dehypoxanthine futalosine cyclase</fullName>
        <shortName evidence="6">DHFL cyclase</shortName>
    </alternativeName>
    <alternativeName>
        <fullName evidence="6">Menaquinone biosynthetic enzyme MqnC</fullName>
    </alternativeName>
</protein>
<evidence type="ECO:0000256" key="5">
    <source>
        <dbReference type="ARBA" id="ARBA00023014"/>
    </source>
</evidence>
<dbReference type="UniPathway" id="UPA00079"/>
<keyword evidence="3" id="KW-0479">Metal-binding</keyword>
<dbReference type="NCBIfam" id="TIGR00423">
    <property type="entry name" value="CofH family radical SAM protein"/>
    <property type="match status" value="1"/>
</dbReference>
<dbReference type="InterPro" id="IPR022431">
    <property type="entry name" value="Cyclic_DHFL_synthase_mqnC"/>
</dbReference>
<dbReference type="GO" id="GO:0009234">
    <property type="term" value="P:menaquinone biosynthetic process"/>
    <property type="evidence" value="ECO:0007669"/>
    <property type="project" value="UniProtKB-UniRule"/>
</dbReference>
<dbReference type="PIRSF" id="PIRSF004762">
    <property type="entry name" value="CHP00423"/>
    <property type="match status" value="1"/>
</dbReference>
<accession>A0A1F5YTJ7</accession>
<feature type="binding site" evidence="8">
    <location>
        <position position="163"/>
    </location>
    <ligand>
        <name>S-adenosyl-L-methionine</name>
        <dbReference type="ChEBI" id="CHEBI:59789"/>
    </ligand>
</feature>
<dbReference type="EC" id="1.21.98.1" evidence="6"/>
<dbReference type="GO" id="GO:0016765">
    <property type="term" value="F:transferase activity, transferring alkyl or aryl (other than methyl) groups"/>
    <property type="evidence" value="ECO:0007669"/>
    <property type="project" value="InterPro"/>
</dbReference>
<name>A0A1F5YTJ7_9BACT</name>
<evidence type="ECO:0000256" key="8">
    <source>
        <dbReference type="PIRSR" id="PIRSR004762-2"/>
    </source>
</evidence>
<keyword evidence="5 7" id="KW-0411">Iron-sulfur</keyword>
<dbReference type="Pfam" id="PF04055">
    <property type="entry name" value="Radical_SAM"/>
    <property type="match status" value="1"/>
</dbReference>
<dbReference type="Pfam" id="PF19288">
    <property type="entry name" value="CofH_C"/>
    <property type="match status" value="1"/>
</dbReference>
<dbReference type="SUPFAM" id="SSF102114">
    <property type="entry name" value="Radical SAM enzymes"/>
    <property type="match status" value="1"/>
</dbReference>
<feature type="binding site" evidence="8">
    <location>
        <position position="296"/>
    </location>
    <ligand>
        <name>(3R)-3-methyl-D-ornithine</name>
        <dbReference type="ChEBI" id="CHEBI:64642"/>
    </ligand>
</feature>
<proteinExistence type="inferred from homology"/>
<keyword evidence="4 7" id="KW-0408">Iron</keyword>
<feature type="domain" description="Radical SAM core" evidence="9">
    <location>
        <begin position="33"/>
        <end position="267"/>
    </location>
</feature>
<sequence length="343" mass="38674">MSRSFLRFGLELLQDTELLSLGALADSVRRRLHPEGRVTFINDRNINYSNIRISRCRFCAFYRGEKDAAAYLLSYEEIGRKIDEAKALGAVQILLQGGLHPGLGLEWYTGLLRYIKRRHPIHVHAFSAPEIDHIARLSGLEPERVIEELAASGLDSIPGGGAEVLCARVRKLVSPRKIGVKRWLAIHERAHRLGLRTTATLVYGMGERPEELIRHLRHIRALQERTGGFTAFIPWSFQPEHTRLREEKTTPVTYLRVLAASRILLDNVPSIQASWVTQGPDIATLALYFGANDFGSTMLEENVVRAAGCNFSTMDEPTIARLIRQAGFTPALRRQDYSIIRTL</sequence>
<feature type="binding site" evidence="8">
    <location>
        <position position="127"/>
    </location>
    <ligand>
        <name>(3R)-3-methyl-D-ornithine</name>
        <dbReference type="ChEBI" id="CHEBI:64642"/>
    </ligand>
</feature>
<comment type="pathway">
    <text evidence="6">Quinol/quinone metabolism; menaquinone biosynthesis.</text>
</comment>
<dbReference type="AlphaFoldDB" id="A0A1F5YTJ7"/>
<dbReference type="STRING" id="1817867.A3F83_09055"/>
<dbReference type="SMART" id="SM00729">
    <property type="entry name" value="Elp3"/>
    <property type="match status" value="1"/>
</dbReference>
<evidence type="ECO:0000313" key="11">
    <source>
        <dbReference type="Proteomes" id="UP000179129"/>
    </source>
</evidence>
<keyword evidence="6" id="KW-0474">Menaquinone biosynthesis</keyword>
<dbReference type="InterPro" id="IPR058240">
    <property type="entry name" value="rSAM_sf"/>
</dbReference>
<comment type="similarity">
    <text evidence="6">Belongs to the radical SAM superfamily. MqnC family.</text>
</comment>
<dbReference type="GO" id="GO:0044689">
    <property type="term" value="F:7,8-didemethyl-8-hydroxy-5-deazariboflavin synthase activity"/>
    <property type="evidence" value="ECO:0007669"/>
    <property type="project" value="TreeGrafter"/>
</dbReference>
<evidence type="ECO:0000256" key="1">
    <source>
        <dbReference type="ARBA" id="ARBA00022485"/>
    </source>
</evidence>
<keyword evidence="1 7" id="KW-0004">4Fe-4S</keyword>
<evidence type="ECO:0000256" key="3">
    <source>
        <dbReference type="ARBA" id="ARBA00022723"/>
    </source>
</evidence>
<dbReference type="Gene3D" id="3.20.20.70">
    <property type="entry name" value="Aldolase class I"/>
    <property type="match status" value="1"/>
</dbReference>
<dbReference type="InterPro" id="IPR013785">
    <property type="entry name" value="Aldolase_TIM"/>
</dbReference>
<comment type="caution">
    <text evidence="6">Lacks conserved residue(s) required for the propagation of feature annotation.</text>
</comment>
<dbReference type="HAMAP" id="MF_00992">
    <property type="entry name" value="MqnC"/>
    <property type="match status" value="1"/>
</dbReference>
<evidence type="ECO:0000259" key="9">
    <source>
        <dbReference type="PROSITE" id="PS51918"/>
    </source>
</evidence>
<dbReference type="GO" id="GO:0051539">
    <property type="term" value="F:4 iron, 4 sulfur cluster binding"/>
    <property type="evidence" value="ECO:0007669"/>
    <property type="project" value="UniProtKB-KW"/>
</dbReference>
<evidence type="ECO:0000256" key="7">
    <source>
        <dbReference type="PIRSR" id="PIRSR004762-1"/>
    </source>
</evidence>
<dbReference type="GO" id="GO:0046992">
    <property type="term" value="F:oxidoreductase activity, acting on X-H and Y-H to form an X-Y bond"/>
    <property type="evidence" value="ECO:0007669"/>
    <property type="project" value="UniProtKB-UniRule"/>
</dbReference>
<comment type="caution">
    <text evidence="10">The sequence shown here is derived from an EMBL/GenBank/DDBJ whole genome shotgun (WGS) entry which is preliminary data.</text>
</comment>
<dbReference type="InterPro" id="IPR045567">
    <property type="entry name" value="CofH/MnqC-like_C"/>
</dbReference>
<dbReference type="InterPro" id="IPR034405">
    <property type="entry name" value="F420"/>
</dbReference>
<dbReference type="PANTHER" id="PTHR43076:SF1">
    <property type="entry name" value="LIPOYL SYNTHASE 2"/>
    <property type="match status" value="1"/>
</dbReference>
<reference evidence="10 11" key="1">
    <citation type="journal article" date="2016" name="Nat. Commun.">
        <title>Thousands of microbial genomes shed light on interconnected biogeochemical processes in an aquifer system.</title>
        <authorList>
            <person name="Anantharaman K."/>
            <person name="Brown C.T."/>
            <person name="Hug L.A."/>
            <person name="Sharon I."/>
            <person name="Castelle C.J."/>
            <person name="Probst A.J."/>
            <person name="Thomas B.C."/>
            <person name="Singh A."/>
            <person name="Wilkins M.J."/>
            <person name="Karaoz U."/>
            <person name="Brodie E.L."/>
            <person name="Williams K.H."/>
            <person name="Hubbard S.S."/>
            <person name="Banfield J.F."/>
        </authorList>
    </citation>
    <scope>NUCLEOTIDE SEQUENCE [LARGE SCALE GENOMIC DNA]</scope>
</reference>
<evidence type="ECO:0000256" key="4">
    <source>
        <dbReference type="ARBA" id="ARBA00023004"/>
    </source>
</evidence>